<evidence type="ECO:0000256" key="7">
    <source>
        <dbReference type="SAM" id="MobiDB-lite"/>
    </source>
</evidence>
<organism evidence="9 10">
    <name type="scientific">Symbiochloris irregularis</name>
    <dbReference type="NCBI Taxonomy" id="706552"/>
    <lineage>
        <taxon>Eukaryota</taxon>
        <taxon>Viridiplantae</taxon>
        <taxon>Chlorophyta</taxon>
        <taxon>core chlorophytes</taxon>
        <taxon>Trebouxiophyceae</taxon>
        <taxon>Trebouxiales</taxon>
        <taxon>Trebouxiaceae</taxon>
        <taxon>Symbiochloris</taxon>
    </lineage>
</organism>
<sequence length="549" mass="59148">MEYEPAEYRKLVIKQYPPRALRETPEGRYWRRFKAPVLAQQIGAVTSLDFTGIEPYKCAVTSSTRVLIYNAATRKLQAQLTRFKDKAYSGTFRADGRLIVAGSETGHVQVFDVASRGLLRQLKGHAGAVHTTRFAPDRLHVLSGGDDSTVRWWDITAGEQVASMQGHSDYVRSAICSPTSPSTWLTGGYDHTCKLWDVRSSQCILTLQHEHPIEAVTFFPSGGLAVTAGGPQVCVWDLLGGGRLLHRLASHQKTVTCLAMSPVAGPASEAAAPRLLSGSLDGHVKVYELDGMKVTHASCYPAPVLSLALSPDCSLMAVGMADGLLSLRKHANPRPSVQSTGAAAQTKARKKPRLTAANFRYFVRGASERATAGDSVVAAQRGVRLQPYDKLLRKFRYREALDAALETRDAAVVASLVEELAARKGLNAALGGRDSAALEPLLRHLQRHLCDSRHTRLLVGIGHRLLDMYGGVVGLAPSVDAALQSLSARVGAEMEACRDLEQLQGILEALLTASLPSSHPEQRALGNGPAVPEQQGAPLLLQEPTSSAL</sequence>
<comment type="subcellular location">
    <subcellularLocation>
        <location evidence="1">Nucleus</location>
        <location evidence="1">Nucleolus</location>
    </subcellularLocation>
</comment>
<evidence type="ECO:0000256" key="6">
    <source>
        <dbReference type="PROSITE-ProRule" id="PRU00221"/>
    </source>
</evidence>
<evidence type="ECO:0000313" key="10">
    <source>
        <dbReference type="Proteomes" id="UP001465755"/>
    </source>
</evidence>
<dbReference type="Pfam" id="PF00400">
    <property type="entry name" value="WD40"/>
    <property type="match status" value="4"/>
</dbReference>
<dbReference type="CDD" id="cd00200">
    <property type="entry name" value="WD40"/>
    <property type="match status" value="1"/>
</dbReference>
<dbReference type="EMBL" id="JALJOQ010000075">
    <property type="protein sequence ID" value="KAK9801858.1"/>
    <property type="molecule type" value="Genomic_DNA"/>
</dbReference>
<feature type="region of interest" description="Disordered" evidence="7">
    <location>
        <begin position="331"/>
        <end position="350"/>
    </location>
</feature>
<keyword evidence="5" id="KW-0539">Nucleus</keyword>
<dbReference type="GO" id="GO:0045943">
    <property type="term" value="P:positive regulation of transcription by RNA polymerase I"/>
    <property type="evidence" value="ECO:0007669"/>
    <property type="project" value="TreeGrafter"/>
</dbReference>
<comment type="caution">
    <text evidence="9">The sequence shown here is derived from an EMBL/GenBank/DDBJ whole genome shotgun (WGS) entry which is preliminary data.</text>
</comment>
<feature type="repeat" description="WD" evidence="6">
    <location>
        <begin position="164"/>
        <end position="206"/>
    </location>
</feature>
<protein>
    <recommendedName>
        <fullName evidence="8">U3 small nucleolar RNA-associated protein 15 C-terminal domain-containing protein</fullName>
    </recommendedName>
</protein>
<evidence type="ECO:0000256" key="3">
    <source>
        <dbReference type="ARBA" id="ARBA00022574"/>
    </source>
</evidence>
<keyword evidence="3 6" id="KW-0853">WD repeat</keyword>
<reference evidence="9 10" key="1">
    <citation type="journal article" date="2024" name="Nat. Commun.">
        <title>Phylogenomics reveals the evolutionary origins of lichenization in chlorophyte algae.</title>
        <authorList>
            <person name="Puginier C."/>
            <person name="Libourel C."/>
            <person name="Otte J."/>
            <person name="Skaloud P."/>
            <person name="Haon M."/>
            <person name="Grisel S."/>
            <person name="Petersen M."/>
            <person name="Berrin J.G."/>
            <person name="Delaux P.M."/>
            <person name="Dal Grande F."/>
            <person name="Keller J."/>
        </authorList>
    </citation>
    <scope>NUCLEOTIDE SEQUENCE [LARGE SCALE GENOMIC DNA]</scope>
    <source>
        <strain evidence="9 10">SAG 2036</strain>
    </source>
</reference>
<dbReference type="InterPro" id="IPR015943">
    <property type="entry name" value="WD40/YVTN_repeat-like_dom_sf"/>
</dbReference>
<dbReference type="GO" id="GO:0006364">
    <property type="term" value="P:rRNA processing"/>
    <property type="evidence" value="ECO:0007669"/>
    <property type="project" value="UniProtKB-KW"/>
</dbReference>
<accession>A0AAW1NZ32</accession>
<keyword evidence="2" id="KW-0698">rRNA processing</keyword>
<dbReference type="InterPro" id="IPR036322">
    <property type="entry name" value="WD40_repeat_dom_sf"/>
</dbReference>
<dbReference type="PANTHER" id="PTHR19924">
    <property type="entry name" value="UTP15 U3 SMALL NUCLEOLAR RNA-ASSOCIATED PROTEIN 15 FAMILY MEMBER"/>
    <property type="match status" value="1"/>
</dbReference>
<dbReference type="PANTHER" id="PTHR19924:SF26">
    <property type="entry name" value="U3 SMALL NUCLEOLAR RNA-ASSOCIATED PROTEIN 15 HOMOLOG"/>
    <property type="match status" value="1"/>
</dbReference>
<dbReference type="SMART" id="SM00320">
    <property type="entry name" value="WD40"/>
    <property type="match status" value="6"/>
</dbReference>
<dbReference type="Gene3D" id="2.130.10.10">
    <property type="entry name" value="YVTN repeat-like/Quinoprotein amine dehydrogenase"/>
    <property type="match status" value="2"/>
</dbReference>
<dbReference type="PROSITE" id="PS50082">
    <property type="entry name" value="WD_REPEATS_2"/>
    <property type="match status" value="2"/>
</dbReference>
<evidence type="ECO:0000256" key="2">
    <source>
        <dbReference type="ARBA" id="ARBA00022552"/>
    </source>
</evidence>
<dbReference type="GO" id="GO:0005730">
    <property type="term" value="C:nucleolus"/>
    <property type="evidence" value="ECO:0007669"/>
    <property type="project" value="UniProtKB-SubCell"/>
</dbReference>
<dbReference type="PROSITE" id="PS50294">
    <property type="entry name" value="WD_REPEATS_REGION"/>
    <property type="match status" value="2"/>
</dbReference>
<proteinExistence type="predicted"/>
<evidence type="ECO:0000313" key="9">
    <source>
        <dbReference type="EMBL" id="KAK9801858.1"/>
    </source>
</evidence>
<dbReference type="InterPro" id="IPR018983">
    <property type="entry name" value="U3_snoRNA-assocProt_15_C"/>
</dbReference>
<feature type="repeat" description="WD" evidence="6">
    <location>
        <begin position="122"/>
        <end position="163"/>
    </location>
</feature>
<evidence type="ECO:0000256" key="1">
    <source>
        <dbReference type="ARBA" id="ARBA00004604"/>
    </source>
</evidence>
<name>A0AAW1NZ32_9CHLO</name>
<dbReference type="PRINTS" id="PR00320">
    <property type="entry name" value="GPROTEINBRPT"/>
</dbReference>
<keyword evidence="10" id="KW-1185">Reference proteome</keyword>
<evidence type="ECO:0000259" key="8">
    <source>
        <dbReference type="Pfam" id="PF09384"/>
    </source>
</evidence>
<feature type="domain" description="U3 small nucleolar RNA-associated protein 15 C-terminal" evidence="8">
    <location>
        <begin position="371"/>
        <end position="510"/>
    </location>
</feature>
<keyword evidence="4" id="KW-0677">Repeat</keyword>
<evidence type="ECO:0000256" key="4">
    <source>
        <dbReference type="ARBA" id="ARBA00022737"/>
    </source>
</evidence>
<dbReference type="Proteomes" id="UP001465755">
    <property type="component" value="Unassembled WGS sequence"/>
</dbReference>
<dbReference type="AlphaFoldDB" id="A0AAW1NZ32"/>
<dbReference type="SUPFAM" id="SSF50978">
    <property type="entry name" value="WD40 repeat-like"/>
    <property type="match status" value="1"/>
</dbReference>
<dbReference type="InterPro" id="IPR001680">
    <property type="entry name" value="WD40_rpt"/>
</dbReference>
<gene>
    <name evidence="9" type="ORF">WJX73_002537</name>
</gene>
<evidence type="ECO:0000256" key="5">
    <source>
        <dbReference type="ARBA" id="ARBA00023242"/>
    </source>
</evidence>
<dbReference type="InterPro" id="IPR020472">
    <property type="entry name" value="WD40_PAC1"/>
</dbReference>
<feature type="region of interest" description="Disordered" evidence="7">
    <location>
        <begin position="518"/>
        <end position="549"/>
    </location>
</feature>
<dbReference type="Pfam" id="PF09384">
    <property type="entry name" value="UTP15_C"/>
    <property type="match status" value="1"/>
</dbReference>